<keyword evidence="2" id="KW-1185">Reference proteome</keyword>
<evidence type="ECO:0000313" key="1">
    <source>
        <dbReference type="EMBL" id="WIV55801.1"/>
    </source>
</evidence>
<dbReference type="Proteomes" id="UP001227101">
    <property type="component" value="Chromosome"/>
</dbReference>
<proteinExistence type="predicted"/>
<accession>A0ABY8XJL0</accession>
<organism evidence="1 2">
    <name type="scientific">Amycolatopsis nalaikhensis</name>
    <dbReference type="NCBI Taxonomy" id="715472"/>
    <lineage>
        <taxon>Bacteria</taxon>
        <taxon>Bacillati</taxon>
        <taxon>Actinomycetota</taxon>
        <taxon>Actinomycetes</taxon>
        <taxon>Pseudonocardiales</taxon>
        <taxon>Pseudonocardiaceae</taxon>
        <taxon>Amycolatopsis</taxon>
    </lineage>
</organism>
<name>A0ABY8XJL0_9PSEU</name>
<sequence>MTPPQTPEEPVDDIRSDEEQFARPAELFYGNVHEFVVDRFAYFFTRPAPGTGQVWCPEWYRHAQALSRLDSIWRAWEHLRFDPAFGMSNWWVHHVDPNMRALLDPVTGPFARCAGGHQPAEPLPVVTAPDGLFTDQRLSGLPFVDPFSLD</sequence>
<dbReference type="InterPro" id="IPR032584">
    <property type="entry name" value="DUF4913"/>
</dbReference>
<dbReference type="Pfam" id="PF16259">
    <property type="entry name" value="DUF4913"/>
    <property type="match status" value="1"/>
</dbReference>
<gene>
    <name evidence="1" type="ORF">QP939_44515</name>
</gene>
<reference evidence="1 2" key="1">
    <citation type="submission" date="2023-06" db="EMBL/GenBank/DDBJ databases">
        <authorList>
            <person name="Oyuntsetseg B."/>
            <person name="Kim S.B."/>
        </authorList>
    </citation>
    <scope>NUCLEOTIDE SEQUENCE [LARGE SCALE GENOMIC DNA]</scope>
    <source>
        <strain evidence="1 2">2-2</strain>
    </source>
</reference>
<dbReference type="RefSeq" id="WP_285452862.1">
    <property type="nucleotide sequence ID" value="NZ_CP127173.1"/>
</dbReference>
<dbReference type="EMBL" id="CP127173">
    <property type="protein sequence ID" value="WIV55801.1"/>
    <property type="molecule type" value="Genomic_DNA"/>
</dbReference>
<evidence type="ECO:0000313" key="2">
    <source>
        <dbReference type="Proteomes" id="UP001227101"/>
    </source>
</evidence>
<protein>
    <submittedName>
        <fullName evidence="1">DUF4913 domain-containing protein</fullName>
    </submittedName>
</protein>